<dbReference type="InterPro" id="IPR008878">
    <property type="entry name" value="Transposase_IS66_Orf2"/>
</dbReference>
<accession>A0A511Z2V9</accession>
<gene>
    <name evidence="1" type="ORF">SLU01_00970</name>
</gene>
<protein>
    <submittedName>
        <fullName evidence="1">Transposase</fullName>
    </submittedName>
</protein>
<reference evidence="1 2" key="1">
    <citation type="submission" date="2019-07" db="EMBL/GenBank/DDBJ databases">
        <title>Whole genome shotgun sequence of Sporosarcina luteola NBRC 105378.</title>
        <authorList>
            <person name="Hosoyama A."/>
            <person name="Uohara A."/>
            <person name="Ohji S."/>
            <person name="Ichikawa N."/>
        </authorList>
    </citation>
    <scope>NUCLEOTIDE SEQUENCE [LARGE SCALE GENOMIC DNA]</scope>
    <source>
        <strain evidence="1 2">NBRC 105378</strain>
    </source>
</reference>
<dbReference type="NCBIfam" id="NF033819">
    <property type="entry name" value="IS66_TnpB"/>
    <property type="match status" value="1"/>
</dbReference>
<dbReference type="PANTHER" id="PTHR36455">
    <property type="match status" value="1"/>
</dbReference>
<sequence length="119" mass="13866">MRINLEGVTGVFLAHGSTDMRLSIDGLAARVQETFELDPFSSNIFIFCNRNRDKVKILHWEHNGFWLYYRRLENGRFNWPQGPEDQAMKITPRQLSWLLEGLTLEEGKVFPKVTAQKVV</sequence>
<evidence type="ECO:0000313" key="2">
    <source>
        <dbReference type="Proteomes" id="UP000321901"/>
    </source>
</evidence>
<proteinExistence type="predicted"/>
<dbReference type="PANTHER" id="PTHR36455:SF1">
    <property type="entry name" value="BLR8292 PROTEIN"/>
    <property type="match status" value="1"/>
</dbReference>
<dbReference type="AlphaFoldDB" id="A0A511Z2V9"/>
<organism evidence="1 2">
    <name type="scientific">Sporosarcina luteola</name>
    <dbReference type="NCBI Taxonomy" id="582850"/>
    <lineage>
        <taxon>Bacteria</taxon>
        <taxon>Bacillati</taxon>
        <taxon>Bacillota</taxon>
        <taxon>Bacilli</taxon>
        <taxon>Bacillales</taxon>
        <taxon>Caryophanaceae</taxon>
        <taxon>Sporosarcina</taxon>
    </lineage>
</organism>
<evidence type="ECO:0000313" key="1">
    <source>
        <dbReference type="EMBL" id="GEN81785.1"/>
    </source>
</evidence>
<dbReference type="RefSeq" id="WP_147054192.1">
    <property type="nucleotide sequence ID" value="NZ_BJYL01000003.1"/>
</dbReference>
<keyword evidence="2" id="KW-1185">Reference proteome</keyword>
<dbReference type="Pfam" id="PF05717">
    <property type="entry name" value="TnpB_IS66"/>
    <property type="match status" value="1"/>
</dbReference>
<name>A0A511Z2V9_9BACL</name>
<dbReference type="OrthoDB" id="4956084at2"/>
<dbReference type="EMBL" id="BJYL01000003">
    <property type="protein sequence ID" value="GEN81785.1"/>
    <property type="molecule type" value="Genomic_DNA"/>
</dbReference>
<comment type="caution">
    <text evidence="1">The sequence shown here is derived from an EMBL/GenBank/DDBJ whole genome shotgun (WGS) entry which is preliminary data.</text>
</comment>
<dbReference type="Proteomes" id="UP000321901">
    <property type="component" value="Unassembled WGS sequence"/>
</dbReference>